<dbReference type="GO" id="GO:0050661">
    <property type="term" value="F:NADP binding"/>
    <property type="evidence" value="ECO:0007669"/>
    <property type="project" value="InterPro"/>
</dbReference>
<feature type="binding site" evidence="7">
    <location>
        <position position="252"/>
    </location>
    <ligand>
        <name>shikimate</name>
        <dbReference type="ChEBI" id="CHEBI:36208"/>
    </ligand>
</feature>
<evidence type="ECO:0000259" key="9">
    <source>
        <dbReference type="Pfam" id="PF18317"/>
    </source>
</evidence>
<dbReference type="Pfam" id="PF08501">
    <property type="entry name" value="Shikimate_dh_N"/>
    <property type="match status" value="1"/>
</dbReference>
<dbReference type="EC" id="1.1.1.25" evidence="2 7"/>
<dbReference type="InterPro" id="IPR011342">
    <property type="entry name" value="Shikimate_DH"/>
</dbReference>
<accession>A0A073IRS3</accession>
<evidence type="ECO:0000256" key="5">
    <source>
        <dbReference type="ARBA" id="ARBA00023002"/>
    </source>
</evidence>
<dbReference type="InterPro" id="IPR041121">
    <property type="entry name" value="SDH_C"/>
</dbReference>
<dbReference type="InterPro" id="IPR013708">
    <property type="entry name" value="Shikimate_DH-bd_N"/>
</dbReference>
<feature type="binding site" evidence="7">
    <location>
        <position position="280"/>
    </location>
    <ligand>
        <name>shikimate</name>
        <dbReference type="ChEBI" id="CHEBI:36208"/>
    </ligand>
</feature>
<protein>
    <recommendedName>
        <fullName evidence="2 7">Shikimate dehydrogenase (NADP(+))</fullName>
        <shortName evidence="7">SDH</shortName>
        <ecNumber evidence="2 7">1.1.1.25</ecNumber>
    </recommendedName>
</protein>
<dbReference type="GO" id="GO:0009423">
    <property type="term" value="P:chorismate biosynthetic process"/>
    <property type="evidence" value="ECO:0007669"/>
    <property type="project" value="UniProtKB-UniRule"/>
</dbReference>
<feature type="binding site" evidence="7">
    <location>
        <position position="250"/>
    </location>
    <ligand>
        <name>NADP(+)</name>
        <dbReference type="ChEBI" id="CHEBI:58349"/>
    </ligand>
</feature>
<keyword evidence="4 7" id="KW-0521">NADP</keyword>
<dbReference type="Gene3D" id="3.40.50.10860">
    <property type="entry name" value="Leucine Dehydrogenase, chain A, domain 1"/>
    <property type="match status" value="1"/>
</dbReference>
<dbReference type="SUPFAM" id="SSF53223">
    <property type="entry name" value="Aminoacid dehydrogenase-like, N-terminal domain"/>
    <property type="match status" value="1"/>
</dbReference>
<feature type="binding site" evidence="7">
    <location>
        <begin position="152"/>
        <end position="156"/>
    </location>
    <ligand>
        <name>NADP(+)</name>
        <dbReference type="ChEBI" id="CHEBI:58349"/>
    </ligand>
</feature>
<comment type="caution">
    <text evidence="7">Lacks conserved residue(s) required for the propagation of feature annotation.</text>
</comment>
<sequence>MRLEEARPACAASEERSFRMFNTTVDTKFFGLLGKPLSQSAAPFMQNSVYQKLGIDALYVPLELEMDQLEPVVANLENFHYAGSGVTMPFKTQVHKYLDGLADSARFTEVVNTIVFENGRKIGYNTDGTGFVLSLKNQLRLSIPEHRYLLLGAGGAGTAIACALAMEGAKDIKSLCIARDYFCAETLFSRVDRHFPSVCTIGEMTEKSIASALEKYDVVIHATKVGMYPNADETLFDPGMLDPRHIVADVVYVPAETKLLREAAARGCTTLSGLWMNAYQAAEQMRLWLGVEPPIDYMFSHSLEYLRSQGKA</sequence>
<feature type="binding site" evidence="7">
    <location>
        <position position="127"/>
    </location>
    <ligand>
        <name>shikimate</name>
        <dbReference type="ChEBI" id="CHEBI:36208"/>
    </ligand>
</feature>
<feature type="domain" description="Shikimate dehydrogenase substrate binding N-terminal" evidence="8">
    <location>
        <begin position="32"/>
        <end position="114"/>
    </location>
</feature>
<dbReference type="Proteomes" id="UP000027665">
    <property type="component" value="Unassembled WGS sequence"/>
</dbReference>
<dbReference type="GO" id="GO:0009073">
    <property type="term" value="P:aromatic amino acid family biosynthetic process"/>
    <property type="evidence" value="ECO:0007669"/>
    <property type="project" value="UniProtKB-KW"/>
</dbReference>
<keyword evidence="11" id="KW-1185">Reference proteome</keyword>
<dbReference type="CDD" id="cd01065">
    <property type="entry name" value="NAD_bind_Shikimate_DH"/>
    <property type="match status" value="1"/>
</dbReference>
<dbReference type="GO" id="GO:0008652">
    <property type="term" value="P:amino acid biosynthetic process"/>
    <property type="evidence" value="ECO:0007669"/>
    <property type="project" value="UniProtKB-KW"/>
</dbReference>
<comment type="caution">
    <text evidence="10">The sequence shown here is derived from an EMBL/GenBank/DDBJ whole genome shotgun (WGS) entry which is preliminary data.</text>
</comment>
<evidence type="ECO:0000256" key="3">
    <source>
        <dbReference type="ARBA" id="ARBA00022605"/>
    </source>
</evidence>
<evidence type="ECO:0000313" key="10">
    <source>
        <dbReference type="EMBL" id="KEJ93013.1"/>
    </source>
</evidence>
<evidence type="ECO:0000256" key="1">
    <source>
        <dbReference type="ARBA" id="ARBA00004871"/>
    </source>
</evidence>
<keyword evidence="6 7" id="KW-0057">Aromatic amino acid biosynthesis</keyword>
<dbReference type="InterPro" id="IPR046346">
    <property type="entry name" value="Aminoacid_DH-like_N_sf"/>
</dbReference>
<dbReference type="Gene3D" id="3.40.50.720">
    <property type="entry name" value="NAD(P)-binding Rossmann-like Domain"/>
    <property type="match status" value="1"/>
</dbReference>
<feature type="binding site" evidence="7">
    <location>
        <position position="103"/>
    </location>
    <ligand>
        <name>NADP(+)</name>
        <dbReference type="ChEBI" id="CHEBI:58349"/>
    </ligand>
</feature>
<dbReference type="AlphaFoldDB" id="A0A073IRS3"/>
<feature type="domain" description="SDH C-terminal" evidence="9">
    <location>
        <begin position="273"/>
        <end position="298"/>
    </location>
</feature>
<dbReference type="EMBL" id="JMKI01000008">
    <property type="protein sequence ID" value="KEJ93013.1"/>
    <property type="molecule type" value="Genomic_DNA"/>
</dbReference>
<dbReference type="InterPro" id="IPR022893">
    <property type="entry name" value="Shikimate_DH_fam"/>
</dbReference>
<dbReference type="STRING" id="2754.EH55_13545"/>
<dbReference type="PANTHER" id="PTHR21089">
    <property type="entry name" value="SHIKIMATE DEHYDROGENASE"/>
    <property type="match status" value="1"/>
</dbReference>
<proteinExistence type="inferred from homology"/>
<feature type="binding site" evidence="7">
    <location>
        <position position="87"/>
    </location>
    <ligand>
        <name>shikimate</name>
        <dbReference type="ChEBI" id="CHEBI:36208"/>
    </ligand>
</feature>
<dbReference type="UniPathway" id="UPA00053">
    <property type="reaction ID" value="UER00087"/>
</dbReference>
<dbReference type="GO" id="GO:0004764">
    <property type="term" value="F:shikimate 3-dehydrogenase (NADP+) activity"/>
    <property type="evidence" value="ECO:0007669"/>
    <property type="project" value="UniProtKB-UniRule"/>
</dbReference>
<feature type="active site" description="Proton acceptor" evidence="7">
    <location>
        <position position="91"/>
    </location>
</feature>
<dbReference type="GO" id="GO:0019632">
    <property type="term" value="P:shikimate metabolic process"/>
    <property type="evidence" value="ECO:0007669"/>
    <property type="project" value="InterPro"/>
</dbReference>
<dbReference type="SUPFAM" id="SSF51735">
    <property type="entry name" value="NAD(P)-binding Rossmann-fold domains"/>
    <property type="match status" value="1"/>
</dbReference>
<dbReference type="PANTHER" id="PTHR21089:SF1">
    <property type="entry name" value="BIFUNCTIONAL 3-DEHYDROQUINATE DEHYDRATASE_SHIKIMATE DEHYDROGENASE, CHLOROPLASTIC"/>
    <property type="match status" value="1"/>
</dbReference>
<comment type="function">
    <text evidence="7">Involved in the biosynthesis of the chorismate, which leads to the biosynthesis of aromatic amino acids. Catalyzes the reversible NADPH linked reduction of 3-dehydroshikimate (DHSA) to yield shikimate (SA).</text>
</comment>
<dbReference type="InterPro" id="IPR036291">
    <property type="entry name" value="NAD(P)-bd_dom_sf"/>
</dbReference>
<keyword evidence="3 7" id="KW-0028">Amino-acid biosynthesis</keyword>
<dbReference type="NCBIfam" id="TIGR00507">
    <property type="entry name" value="aroE"/>
    <property type="match status" value="1"/>
</dbReference>
<comment type="pathway">
    <text evidence="1 7">Metabolic intermediate biosynthesis; chorismate biosynthesis; chorismate from D-erythrose 4-phosphate and phosphoenolpyruvate: step 4/7.</text>
</comment>
<reference evidence="10 11" key="1">
    <citation type="submission" date="2014-04" db="EMBL/GenBank/DDBJ databases">
        <title>Draft Genome Sequence of Synergistes jonesii.</title>
        <authorList>
            <person name="Coil D.A."/>
            <person name="Eisen J.A."/>
            <person name="Holland-Moritz H.E."/>
        </authorList>
    </citation>
    <scope>NUCLEOTIDE SEQUENCE [LARGE SCALE GENOMIC DNA]</scope>
    <source>
        <strain evidence="10 11">78-1</strain>
    </source>
</reference>
<evidence type="ECO:0000256" key="6">
    <source>
        <dbReference type="ARBA" id="ARBA00023141"/>
    </source>
</evidence>
<comment type="similarity">
    <text evidence="7">Belongs to the shikimate dehydrogenase family.</text>
</comment>
<evidence type="ECO:0000256" key="2">
    <source>
        <dbReference type="ARBA" id="ARBA00012962"/>
    </source>
</evidence>
<feature type="binding site" evidence="7">
    <location>
        <position position="273"/>
    </location>
    <ligand>
        <name>NADP(+)</name>
        <dbReference type="ChEBI" id="CHEBI:58349"/>
    </ligand>
</feature>
<feature type="binding site" evidence="7">
    <location>
        <position position="112"/>
    </location>
    <ligand>
        <name>shikimate</name>
        <dbReference type="ChEBI" id="CHEBI:36208"/>
    </ligand>
</feature>
<evidence type="ECO:0000313" key="11">
    <source>
        <dbReference type="Proteomes" id="UP000027665"/>
    </source>
</evidence>
<organism evidence="10 11">
    <name type="scientific">Synergistes jonesii</name>
    <dbReference type="NCBI Taxonomy" id="2754"/>
    <lineage>
        <taxon>Bacteria</taxon>
        <taxon>Thermotogati</taxon>
        <taxon>Synergistota</taxon>
        <taxon>Synergistia</taxon>
        <taxon>Synergistales</taxon>
        <taxon>Synergistaceae</taxon>
        <taxon>Synergistes</taxon>
    </lineage>
</organism>
<dbReference type="eggNOG" id="COG0169">
    <property type="taxonomic scope" value="Bacteria"/>
</dbReference>
<comment type="subunit">
    <text evidence="7">Homodimer.</text>
</comment>
<gene>
    <name evidence="7" type="primary">aroE</name>
    <name evidence="10" type="ORF">EH55_13545</name>
</gene>
<dbReference type="Pfam" id="PF18317">
    <property type="entry name" value="SDH_C"/>
    <property type="match status" value="1"/>
</dbReference>
<dbReference type="HAMAP" id="MF_00222">
    <property type="entry name" value="Shikimate_DH_AroE"/>
    <property type="match status" value="1"/>
</dbReference>
<name>A0A073IRS3_9BACT</name>
<evidence type="ECO:0000256" key="7">
    <source>
        <dbReference type="HAMAP-Rule" id="MF_00222"/>
    </source>
</evidence>
<evidence type="ECO:0000256" key="4">
    <source>
        <dbReference type="ARBA" id="ARBA00022857"/>
    </source>
</evidence>
<comment type="catalytic activity">
    <reaction evidence="7">
        <text>shikimate + NADP(+) = 3-dehydroshikimate + NADPH + H(+)</text>
        <dbReference type="Rhea" id="RHEA:17737"/>
        <dbReference type="ChEBI" id="CHEBI:15378"/>
        <dbReference type="ChEBI" id="CHEBI:16630"/>
        <dbReference type="ChEBI" id="CHEBI:36208"/>
        <dbReference type="ChEBI" id="CHEBI:57783"/>
        <dbReference type="ChEBI" id="CHEBI:58349"/>
        <dbReference type="EC" id="1.1.1.25"/>
    </reaction>
</comment>
<keyword evidence="5 7" id="KW-0560">Oxidoreductase</keyword>
<evidence type="ECO:0000259" key="8">
    <source>
        <dbReference type="Pfam" id="PF08501"/>
    </source>
</evidence>